<dbReference type="RefSeq" id="XP_033668857.1">
    <property type="nucleotide sequence ID" value="XM_033810563.1"/>
</dbReference>
<feature type="transmembrane region" description="Helical" evidence="8">
    <location>
        <begin position="536"/>
        <end position="554"/>
    </location>
</feature>
<organism evidence="10 11">
    <name type="scientific">Zasmidium cellare ATCC 36951</name>
    <dbReference type="NCBI Taxonomy" id="1080233"/>
    <lineage>
        <taxon>Eukaryota</taxon>
        <taxon>Fungi</taxon>
        <taxon>Dikarya</taxon>
        <taxon>Ascomycota</taxon>
        <taxon>Pezizomycotina</taxon>
        <taxon>Dothideomycetes</taxon>
        <taxon>Dothideomycetidae</taxon>
        <taxon>Mycosphaerellales</taxon>
        <taxon>Mycosphaerellaceae</taxon>
        <taxon>Zasmidium</taxon>
    </lineage>
</organism>
<dbReference type="GeneID" id="54563835"/>
<feature type="compositionally biased region" description="Polar residues" evidence="7">
    <location>
        <begin position="14"/>
        <end position="46"/>
    </location>
</feature>
<dbReference type="GO" id="GO:0005886">
    <property type="term" value="C:plasma membrane"/>
    <property type="evidence" value="ECO:0007669"/>
    <property type="project" value="TreeGrafter"/>
</dbReference>
<dbReference type="GO" id="GO:0022857">
    <property type="term" value="F:transmembrane transporter activity"/>
    <property type="evidence" value="ECO:0007669"/>
    <property type="project" value="InterPro"/>
</dbReference>
<evidence type="ECO:0000256" key="1">
    <source>
        <dbReference type="ARBA" id="ARBA00004141"/>
    </source>
</evidence>
<feature type="domain" description="Major facilitator superfamily (MFS) profile" evidence="9">
    <location>
        <begin position="70"/>
        <end position="559"/>
    </location>
</feature>
<dbReference type="OrthoDB" id="3639149at2759"/>
<dbReference type="PANTHER" id="PTHR23501">
    <property type="entry name" value="MAJOR FACILITATOR SUPERFAMILY"/>
    <property type="match status" value="1"/>
</dbReference>
<dbReference type="Gene3D" id="1.20.1720.10">
    <property type="entry name" value="Multidrug resistance protein D"/>
    <property type="match status" value="1"/>
</dbReference>
<evidence type="ECO:0000313" key="11">
    <source>
        <dbReference type="Proteomes" id="UP000799537"/>
    </source>
</evidence>
<feature type="region of interest" description="Disordered" evidence="7">
    <location>
        <begin position="565"/>
        <end position="597"/>
    </location>
</feature>
<feature type="transmembrane region" description="Helical" evidence="8">
    <location>
        <begin position="398"/>
        <end position="415"/>
    </location>
</feature>
<feature type="transmembrane region" description="Helical" evidence="8">
    <location>
        <begin position="104"/>
        <end position="123"/>
    </location>
</feature>
<feature type="transmembrane region" description="Helical" evidence="8">
    <location>
        <begin position="454"/>
        <end position="480"/>
    </location>
</feature>
<keyword evidence="5 8" id="KW-0472">Membrane</keyword>
<keyword evidence="6" id="KW-0325">Glycoprotein</keyword>
<keyword evidence="4 8" id="KW-1133">Transmembrane helix</keyword>
<feature type="transmembrane region" description="Helical" evidence="8">
    <location>
        <begin position="421"/>
        <end position="442"/>
    </location>
</feature>
<dbReference type="InterPro" id="IPR020846">
    <property type="entry name" value="MFS_dom"/>
</dbReference>
<reference evidence="10" key="1">
    <citation type="journal article" date="2020" name="Stud. Mycol.">
        <title>101 Dothideomycetes genomes: a test case for predicting lifestyles and emergence of pathogens.</title>
        <authorList>
            <person name="Haridas S."/>
            <person name="Albert R."/>
            <person name="Binder M."/>
            <person name="Bloem J."/>
            <person name="Labutti K."/>
            <person name="Salamov A."/>
            <person name="Andreopoulos B."/>
            <person name="Baker S."/>
            <person name="Barry K."/>
            <person name="Bills G."/>
            <person name="Bluhm B."/>
            <person name="Cannon C."/>
            <person name="Castanera R."/>
            <person name="Culley D."/>
            <person name="Daum C."/>
            <person name="Ezra D."/>
            <person name="Gonzalez J."/>
            <person name="Henrissat B."/>
            <person name="Kuo A."/>
            <person name="Liang C."/>
            <person name="Lipzen A."/>
            <person name="Lutzoni F."/>
            <person name="Magnuson J."/>
            <person name="Mondo S."/>
            <person name="Nolan M."/>
            <person name="Ohm R."/>
            <person name="Pangilinan J."/>
            <person name="Park H.-J."/>
            <person name="Ramirez L."/>
            <person name="Alfaro M."/>
            <person name="Sun H."/>
            <person name="Tritt A."/>
            <person name="Yoshinaga Y."/>
            <person name="Zwiers L.-H."/>
            <person name="Turgeon B."/>
            <person name="Goodwin S."/>
            <person name="Spatafora J."/>
            <person name="Crous P."/>
            <person name="Grigoriev I."/>
        </authorList>
    </citation>
    <scope>NUCLEOTIDE SEQUENCE</scope>
    <source>
        <strain evidence="10">ATCC 36951</strain>
    </source>
</reference>
<feature type="transmembrane region" description="Helical" evidence="8">
    <location>
        <begin position="293"/>
        <end position="312"/>
    </location>
</feature>
<evidence type="ECO:0000256" key="3">
    <source>
        <dbReference type="ARBA" id="ARBA00022692"/>
    </source>
</evidence>
<evidence type="ECO:0000256" key="5">
    <source>
        <dbReference type="ARBA" id="ARBA00023136"/>
    </source>
</evidence>
<evidence type="ECO:0000256" key="8">
    <source>
        <dbReference type="SAM" id="Phobius"/>
    </source>
</evidence>
<dbReference type="Gene3D" id="1.20.1250.20">
    <property type="entry name" value="MFS general substrate transporter like domains"/>
    <property type="match status" value="1"/>
</dbReference>
<dbReference type="PROSITE" id="PS50850">
    <property type="entry name" value="MFS"/>
    <property type="match status" value="1"/>
</dbReference>
<accession>A0A6A6CNZ2</accession>
<dbReference type="PANTHER" id="PTHR23501:SF187">
    <property type="entry name" value="MAJOR FACILITATOR SUPERFAMILY (MFS) PROFILE DOMAIN-CONTAINING PROTEIN"/>
    <property type="match status" value="1"/>
</dbReference>
<feature type="transmembrane region" description="Helical" evidence="8">
    <location>
        <begin position="135"/>
        <end position="154"/>
    </location>
</feature>
<proteinExistence type="predicted"/>
<dbReference type="AlphaFoldDB" id="A0A6A6CNZ2"/>
<dbReference type="InterPro" id="IPR036259">
    <property type="entry name" value="MFS_trans_sf"/>
</dbReference>
<dbReference type="Pfam" id="PF07690">
    <property type="entry name" value="MFS_1"/>
    <property type="match status" value="1"/>
</dbReference>
<protein>
    <recommendedName>
        <fullName evidence="9">Major facilitator superfamily (MFS) profile domain-containing protein</fullName>
    </recommendedName>
</protein>
<evidence type="ECO:0000313" key="10">
    <source>
        <dbReference type="EMBL" id="KAF2167968.1"/>
    </source>
</evidence>
<evidence type="ECO:0000256" key="6">
    <source>
        <dbReference type="ARBA" id="ARBA00023180"/>
    </source>
</evidence>
<dbReference type="Proteomes" id="UP000799537">
    <property type="component" value="Unassembled WGS sequence"/>
</dbReference>
<dbReference type="SUPFAM" id="SSF103473">
    <property type="entry name" value="MFS general substrate transporter"/>
    <property type="match status" value="1"/>
</dbReference>
<keyword evidence="11" id="KW-1185">Reference proteome</keyword>
<keyword evidence="3 8" id="KW-0812">Transmembrane</keyword>
<gene>
    <name evidence="10" type="ORF">M409DRAFT_36482</name>
</gene>
<feature type="transmembrane region" description="Helical" evidence="8">
    <location>
        <begin position="67"/>
        <end position="92"/>
    </location>
</feature>
<dbReference type="EMBL" id="ML993592">
    <property type="protein sequence ID" value="KAF2167968.1"/>
    <property type="molecule type" value="Genomic_DNA"/>
</dbReference>
<comment type="subcellular location">
    <subcellularLocation>
        <location evidence="1">Membrane</location>
        <topology evidence="1">Multi-pass membrane protein</topology>
    </subcellularLocation>
</comment>
<feature type="region of interest" description="Disordered" evidence="7">
    <location>
        <begin position="1"/>
        <end position="58"/>
    </location>
</feature>
<feature type="transmembrane region" description="Helical" evidence="8">
    <location>
        <begin position="262"/>
        <end position="281"/>
    </location>
</feature>
<evidence type="ECO:0000256" key="2">
    <source>
        <dbReference type="ARBA" id="ARBA00022448"/>
    </source>
</evidence>
<name>A0A6A6CNZ2_ZASCE</name>
<evidence type="ECO:0000259" key="9">
    <source>
        <dbReference type="PROSITE" id="PS50850"/>
    </source>
</evidence>
<sequence>MVSPSGTPVAGPSIRTSTGSASRSITHHQNNQTQKLPDTNIENSSKSSHHDTPPSGPRKPFNRSWRFWAIILSLSIMALCGTVEATIIINALPTIVADLGGGSAYLWIPNAFLLASVAVLPLYSQLSDIFGRRYLLLGAVSLFILGSGLCGAASSMGMLIAARAVAGLGSGGIEMLVETVVTDLVPLRERSKYESLVLTGSLVGCTIGPFLGGVIVVKLGWRWIFYLNVILGGASLLMLFVFLKVKHRRNQTLISRLKRIDIGGNAIFIGSVVAVLLALTWGGPVYRWDSFRIVLPLVLGLLGLFVFTAFEWTPKLAPEPSFPRALLSNRTSAAALMQSFILSILTFCFLPVYFQGILGKSPLGSGIAIVPISACVVPFCIVGGVALSKFGRYKPIHFISWAILIVGLGLCSLLDRNSSTAAWACFEIVCSAGIGLVTPTLLPAVQAPLEERYVATSTGLWSVTRGFGSIWGVTIPSVIFTNEVRRYSDSINDVSIAERLANGQAYELATKAFLDSIADETVRDQVISVFTRAIKTVWYVGIAVAGLGLLVVFVQREVKLRQEMPETEFGMDDGRPASRTAATDEIPLEDLTARRYE</sequence>
<feature type="transmembrane region" description="Helical" evidence="8">
    <location>
        <begin position="223"/>
        <end position="242"/>
    </location>
</feature>
<dbReference type="InterPro" id="IPR011701">
    <property type="entry name" value="MFS"/>
</dbReference>
<feature type="transmembrane region" description="Helical" evidence="8">
    <location>
        <begin position="366"/>
        <end position="386"/>
    </location>
</feature>
<evidence type="ECO:0000256" key="7">
    <source>
        <dbReference type="SAM" id="MobiDB-lite"/>
    </source>
</evidence>
<evidence type="ECO:0000256" key="4">
    <source>
        <dbReference type="ARBA" id="ARBA00022989"/>
    </source>
</evidence>
<feature type="transmembrane region" description="Helical" evidence="8">
    <location>
        <begin position="196"/>
        <end position="217"/>
    </location>
</feature>
<feature type="transmembrane region" description="Helical" evidence="8">
    <location>
        <begin position="333"/>
        <end position="354"/>
    </location>
</feature>
<keyword evidence="2" id="KW-0813">Transport</keyword>